<evidence type="ECO:0000256" key="1">
    <source>
        <dbReference type="ARBA" id="ARBA00000077"/>
    </source>
</evidence>
<dbReference type="GO" id="GO:0043137">
    <property type="term" value="P:DNA replication, removal of RNA primer"/>
    <property type="evidence" value="ECO:0007669"/>
    <property type="project" value="TreeGrafter"/>
</dbReference>
<evidence type="ECO:0000256" key="13">
    <source>
        <dbReference type="ARBA" id="ARBA00023211"/>
    </source>
</evidence>
<evidence type="ECO:0000256" key="15">
    <source>
        <dbReference type="PROSITE-ProRule" id="PRU01319"/>
    </source>
</evidence>
<keyword evidence="8 14" id="KW-0963">Cytoplasm</keyword>
<dbReference type="HAMAP" id="MF_00052_B">
    <property type="entry name" value="RNase_HII_B"/>
    <property type="match status" value="1"/>
</dbReference>
<evidence type="ECO:0000313" key="18">
    <source>
        <dbReference type="EMBL" id="PDS26521.1"/>
    </source>
</evidence>
<evidence type="ECO:0000256" key="9">
    <source>
        <dbReference type="ARBA" id="ARBA00022722"/>
    </source>
</evidence>
<accession>A0A2H3KEA4</accession>
<evidence type="ECO:0000313" key="19">
    <source>
        <dbReference type="Proteomes" id="UP000220828"/>
    </source>
</evidence>
<comment type="similarity">
    <text evidence="5 14 16">Belongs to the RNase HII family.</text>
</comment>
<feature type="binding site" evidence="14 15">
    <location>
        <position position="16"/>
    </location>
    <ligand>
        <name>a divalent metal cation</name>
        <dbReference type="ChEBI" id="CHEBI:60240"/>
    </ligand>
</feature>
<dbReference type="InterPro" id="IPR036397">
    <property type="entry name" value="RNaseH_sf"/>
</dbReference>
<dbReference type="RefSeq" id="WP_097553389.1">
    <property type="nucleotide sequence ID" value="NZ_PCMW01000013.1"/>
</dbReference>
<evidence type="ECO:0000256" key="7">
    <source>
        <dbReference type="ARBA" id="ARBA00019179"/>
    </source>
</evidence>
<evidence type="ECO:0000256" key="12">
    <source>
        <dbReference type="ARBA" id="ARBA00022801"/>
    </source>
</evidence>
<evidence type="ECO:0000259" key="17">
    <source>
        <dbReference type="PROSITE" id="PS51975"/>
    </source>
</evidence>
<feature type="binding site" evidence="14 15">
    <location>
        <position position="118"/>
    </location>
    <ligand>
        <name>a divalent metal cation</name>
        <dbReference type="ChEBI" id="CHEBI:60240"/>
    </ligand>
</feature>
<evidence type="ECO:0000256" key="5">
    <source>
        <dbReference type="ARBA" id="ARBA00007383"/>
    </source>
</evidence>
<dbReference type="GO" id="GO:0003723">
    <property type="term" value="F:RNA binding"/>
    <property type="evidence" value="ECO:0007669"/>
    <property type="project" value="UniProtKB-UniRule"/>
</dbReference>
<evidence type="ECO:0000256" key="11">
    <source>
        <dbReference type="ARBA" id="ARBA00022759"/>
    </source>
</evidence>
<keyword evidence="13 14" id="KW-0464">Manganese</keyword>
<evidence type="ECO:0000256" key="10">
    <source>
        <dbReference type="ARBA" id="ARBA00022723"/>
    </source>
</evidence>
<dbReference type="SUPFAM" id="SSF53098">
    <property type="entry name" value="Ribonuclease H-like"/>
    <property type="match status" value="1"/>
</dbReference>
<name>A0A2H3KEA4_9FLAO</name>
<protein>
    <recommendedName>
        <fullName evidence="7 14">Ribonuclease HII</fullName>
        <shortName evidence="14">RNase HII</shortName>
        <ecNumber evidence="6 14">3.1.26.4</ecNumber>
    </recommendedName>
</protein>
<dbReference type="AlphaFoldDB" id="A0A2H3KEA4"/>
<dbReference type="CDD" id="cd07182">
    <property type="entry name" value="RNase_HII_bacteria_HII_like"/>
    <property type="match status" value="1"/>
</dbReference>
<dbReference type="Pfam" id="PF01351">
    <property type="entry name" value="RNase_HII"/>
    <property type="match status" value="1"/>
</dbReference>
<comment type="function">
    <text evidence="3 14 16">Endonuclease that specifically degrades the RNA of RNA-DNA hybrids.</text>
</comment>
<dbReference type="NCBIfam" id="NF000595">
    <property type="entry name" value="PRK00015.1-3"/>
    <property type="match status" value="1"/>
</dbReference>
<dbReference type="OrthoDB" id="9803420at2"/>
<evidence type="ECO:0000256" key="4">
    <source>
        <dbReference type="ARBA" id="ARBA00004496"/>
    </source>
</evidence>
<keyword evidence="12 14" id="KW-0378">Hydrolase</keyword>
<feature type="domain" description="RNase H type-2" evidence="17">
    <location>
        <begin position="10"/>
        <end position="221"/>
    </location>
</feature>
<dbReference type="InterPro" id="IPR024567">
    <property type="entry name" value="RNase_HII/HIII_dom"/>
</dbReference>
<comment type="subcellular location">
    <subcellularLocation>
        <location evidence="4 14">Cytoplasm</location>
    </subcellularLocation>
</comment>
<evidence type="ECO:0000256" key="3">
    <source>
        <dbReference type="ARBA" id="ARBA00004065"/>
    </source>
</evidence>
<organism evidence="18 19">
    <name type="scientific">Flavobacterium branchiophilum</name>
    <dbReference type="NCBI Taxonomy" id="55197"/>
    <lineage>
        <taxon>Bacteria</taxon>
        <taxon>Pseudomonadati</taxon>
        <taxon>Bacteroidota</taxon>
        <taxon>Flavobacteriia</taxon>
        <taxon>Flavobacteriales</taxon>
        <taxon>Flavobacteriaceae</taxon>
        <taxon>Flavobacterium</taxon>
    </lineage>
</organism>
<reference evidence="18 19" key="1">
    <citation type="submission" date="2017-09" db="EMBL/GenBank/DDBJ databases">
        <title>Whole genomes of Flavobacteriaceae.</title>
        <authorList>
            <person name="Stine C."/>
            <person name="Li C."/>
            <person name="Tadesse D."/>
        </authorList>
    </citation>
    <scope>NUCLEOTIDE SEQUENCE [LARGE SCALE GENOMIC DNA]</scope>
    <source>
        <strain evidence="18 19">ATCC 35036</strain>
    </source>
</reference>
<dbReference type="EMBL" id="PCMW01000013">
    <property type="protein sequence ID" value="PDS26521.1"/>
    <property type="molecule type" value="Genomic_DNA"/>
</dbReference>
<sequence length="224" mass="25387">MLKSHYYSIILEAGTDEAGRGCLAGPVTAAAVINPNISLEIEADLNTTYWSKMNDSKQMSEKDRFFLRPIIEKLAVAHAVTHIDPNIIDEINILNASLLAMRTCIDKLEPQPIYIIVDGNRPLIKSPIDENGMRHYNNIPFSSIIKGDANYLSIAAASILAKTYRDDYMNVIHEEYPMYHWDKNKGYPTKDHREAIAKYGLSPYHRKSFKLKSDNAIQLGLDFQ</sequence>
<evidence type="ECO:0000256" key="8">
    <source>
        <dbReference type="ARBA" id="ARBA00022490"/>
    </source>
</evidence>
<dbReference type="PANTHER" id="PTHR10954">
    <property type="entry name" value="RIBONUCLEASE H2 SUBUNIT A"/>
    <property type="match status" value="1"/>
</dbReference>
<comment type="catalytic activity">
    <reaction evidence="1 14 15 16">
        <text>Endonucleolytic cleavage to 5'-phosphomonoester.</text>
        <dbReference type="EC" id="3.1.26.4"/>
    </reaction>
</comment>
<dbReference type="GO" id="GO:0004523">
    <property type="term" value="F:RNA-DNA hybrid ribonuclease activity"/>
    <property type="evidence" value="ECO:0007669"/>
    <property type="project" value="UniProtKB-UniRule"/>
</dbReference>
<proteinExistence type="inferred from homology"/>
<feature type="binding site" evidence="14 15">
    <location>
        <position position="17"/>
    </location>
    <ligand>
        <name>a divalent metal cation</name>
        <dbReference type="ChEBI" id="CHEBI:60240"/>
    </ligand>
</feature>
<dbReference type="GO" id="GO:0005737">
    <property type="term" value="C:cytoplasm"/>
    <property type="evidence" value="ECO:0007669"/>
    <property type="project" value="UniProtKB-SubCell"/>
</dbReference>
<comment type="cofactor">
    <cofactor evidence="2">
        <name>Mg(2+)</name>
        <dbReference type="ChEBI" id="CHEBI:18420"/>
    </cofactor>
</comment>
<dbReference type="EC" id="3.1.26.4" evidence="6 14"/>
<dbReference type="Proteomes" id="UP000220828">
    <property type="component" value="Unassembled WGS sequence"/>
</dbReference>
<comment type="cofactor">
    <cofactor evidence="14 15">
        <name>Mn(2+)</name>
        <dbReference type="ChEBI" id="CHEBI:29035"/>
    </cofactor>
    <cofactor evidence="14 15">
        <name>Mg(2+)</name>
        <dbReference type="ChEBI" id="CHEBI:18420"/>
    </cofactor>
    <text evidence="14 15">Manganese or magnesium. Binds 1 divalent metal ion per monomer in the absence of substrate. May bind a second metal ion after substrate binding.</text>
</comment>
<evidence type="ECO:0000256" key="6">
    <source>
        <dbReference type="ARBA" id="ARBA00012180"/>
    </source>
</evidence>
<dbReference type="GO" id="GO:0006298">
    <property type="term" value="P:mismatch repair"/>
    <property type="evidence" value="ECO:0007669"/>
    <property type="project" value="TreeGrafter"/>
</dbReference>
<gene>
    <name evidence="14" type="primary">rnhB</name>
    <name evidence="18" type="ORF">B0A77_02160</name>
</gene>
<dbReference type="GO" id="GO:0032299">
    <property type="term" value="C:ribonuclease H2 complex"/>
    <property type="evidence" value="ECO:0007669"/>
    <property type="project" value="TreeGrafter"/>
</dbReference>
<dbReference type="GO" id="GO:0030145">
    <property type="term" value="F:manganese ion binding"/>
    <property type="evidence" value="ECO:0007669"/>
    <property type="project" value="UniProtKB-UniRule"/>
</dbReference>
<keyword evidence="11 14" id="KW-0255">Endonuclease</keyword>
<evidence type="ECO:0000256" key="2">
    <source>
        <dbReference type="ARBA" id="ARBA00001946"/>
    </source>
</evidence>
<dbReference type="InterPro" id="IPR012337">
    <property type="entry name" value="RNaseH-like_sf"/>
</dbReference>
<evidence type="ECO:0000256" key="14">
    <source>
        <dbReference type="HAMAP-Rule" id="MF_00052"/>
    </source>
</evidence>
<dbReference type="PROSITE" id="PS51975">
    <property type="entry name" value="RNASE_H_2"/>
    <property type="match status" value="1"/>
</dbReference>
<keyword evidence="10 14" id="KW-0479">Metal-binding</keyword>
<evidence type="ECO:0000256" key="16">
    <source>
        <dbReference type="RuleBase" id="RU003515"/>
    </source>
</evidence>
<keyword evidence="9 14" id="KW-0540">Nuclease</keyword>
<dbReference type="PANTHER" id="PTHR10954:SF18">
    <property type="entry name" value="RIBONUCLEASE HII"/>
    <property type="match status" value="1"/>
</dbReference>
<dbReference type="InterPro" id="IPR001352">
    <property type="entry name" value="RNase_HII/HIII"/>
</dbReference>
<dbReference type="Gene3D" id="3.30.420.10">
    <property type="entry name" value="Ribonuclease H-like superfamily/Ribonuclease H"/>
    <property type="match status" value="1"/>
</dbReference>
<dbReference type="InterPro" id="IPR022898">
    <property type="entry name" value="RNase_HII"/>
</dbReference>
<comment type="caution">
    <text evidence="18">The sequence shown here is derived from an EMBL/GenBank/DDBJ whole genome shotgun (WGS) entry which is preliminary data.</text>
</comment>